<dbReference type="GeneID" id="40317981"/>
<organism evidence="2 3">
    <name type="scientific">Trypanosoma conorhini</name>
    <dbReference type="NCBI Taxonomy" id="83891"/>
    <lineage>
        <taxon>Eukaryota</taxon>
        <taxon>Discoba</taxon>
        <taxon>Euglenozoa</taxon>
        <taxon>Kinetoplastea</taxon>
        <taxon>Metakinetoplastina</taxon>
        <taxon>Trypanosomatida</taxon>
        <taxon>Trypanosomatidae</taxon>
        <taxon>Trypanosoma</taxon>
    </lineage>
</organism>
<feature type="region of interest" description="Disordered" evidence="1">
    <location>
        <begin position="237"/>
        <end position="269"/>
    </location>
</feature>
<dbReference type="Proteomes" id="UP000284403">
    <property type="component" value="Unassembled WGS sequence"/>
</dbReference>
<dbReference type="InterPro" id="IPR036915">
    <property type="entry name" value="Cyclin-like_sf"/>
</dbReference>
<proteinExistence type="predicted"/>
<dbReference type="AlphaFoldDB" id="A0A3R7L0I3"/>
<sequence length="309" mass="34330">MTALSLVLPSLDQAVVGFESMDSCSVDDVEVAVENAHNCRMFLLAMEFLLQKQWEHYRPHDGGFSDAPQQMQEGELCQYFPVHQVPVRGSACCAEKQHRTLFGGGAAGLLRDFIYRLICHARCSIECYPITLALVDRFFVSLGKDSVAAEYEAAADHLPYVFAVLLLITAKYRDDRFRSNRYFSQLAEISLVEWNALERLVIRVLKFCVNVPVLEYFAYEKLLLAEMTRQEGRANALASLGQSPPPEKVTSSLRLGNDAPTPGVDWAETASKDNTSFHSCGITASPPSLHSQCPPVSAESSPACWRRSS</sequence>
<gene>
    <name evidence="2" type="ORF">Tco025E_04370</name>
</gene>
<feature type="region of interest" description="Disordered" evidence="1">
    <location>
        <begin position="285"/>
        <end position="309"/>
    </location>
</feature>
<reference evidence="2 3" key="1">
    <citation type="journal article" date="2018" name="BMC Genomics">
        <title>Genomic comparison of Trypanosoma conorhini and Trypanosoma rangeli to Trypanosoma cruzi strains of high and low virulence.</title>
        <authorList>
            <person name="Bradwell K.R."/>
            <person name="Koparde V.N."/>
            <person name="Matveyev A.V."/>
            <person name="Serrano M.G."/>
            <person name="Alves J.M."/>
            <person name="Parikh H."/>
            <person name="Huang B."/>
            <person name="Lee V."/>
            <person name="Espinosa-Alvarez O."/>
            <person name="Ortiz P.A."/>
            <person name="Costa-Martins A.G."/>
            <person name="Teixeira M.M."/>
            <person name="Buck G.A."/>
        </authorList>
    </citation>
    <scope>NUCLEOTIDE SEQUENCE [LARGE SCALE GENOMIC DNA]</scope>
    <source>
        <strain evidence="2 3">025E</strain>
    </source>
</reference>
<evidence type="ECO:0000256" key="1">
    <source>
        <dbReference type="SAM" id="MobiDB-lite"/>
    </source>
</evidence>
<dbReference type="SUPFAM" id="SSF47954">
    <property type="entry name" value="Cyclin-like"/>
    <property type="match status" value="1"/>
</dbReference>
<evidence type="ECO:0000313" key="3">
    <source>
        <dbReference type="Proteomes" id="UP000284403"/>
    </source>
</evidence>
<dbReference type="GO" id="GO:0019901">
    <property type="term" value="F:protein kinase binding"/>
    <property type="evidence" value="ECO:0007669"/>
    <property type="project" value="InterPro"/>
</dbReference>
<dbReference type="OrthoDB" id="244495at2759"/>
<name>A0A3R7L0I3_9TRYP</name>
<dbReference type="Gene3D" id="1.10.472.10">
    <property type="entry name" value="Cyclin-like"/>
    <property type="match status" value="1"/>
</dbReference>
<dbReference type="PANTHER" id="PTHR15615">
    <property type="match status" value="1"/>
</dbReference>
<dbReference type="EMBL" id="MKKU01000225">
    <property type="protein sequence ID" value="RNF18675.1"/>
    <property type="molecule type" value="Genomic_DNA"/>
</dbReference>
<dbReference type="RefSeq" id="XP_029228562.1">
    <property type="nucleotide sequence ID" value="XM_029371281.1"/>
</dbReference>
<accession>A0A3R7L0I3</accession>
<dbReference type="InterPro" id="IPR013922">
    <property type="entry name" value="Cyclin_PHO80-like"/>
</dbReference>
<dbReference type="PANTHER" id="PTHR15615:SF108">
    <property type="entry name" value="PROTEIN CNPPD1"/>
    <property type="match status" value="1"/>
</dbReference>
<evidence type="ECO:0000313" key="2">
    <source>
        <dbReference type="EMBL" id="RNF18675.1"/>
    </source>
</evidence>
<protein>
    <submittedName>
        <fullName evidence="2">Putative CYC2-like cyclin 6</fullName>
    </submittedName>
</protein>
<keyword evidence="3" id="KW-1185">Reference proteome</keyword>
<comment type="caution">
    <text evidence="2">The sequence shown here is derived from an EMBL/GenBank/DDBJ whole genome shotgun (WGS) entry which is preliminary data.</text>
</comment>